<reference evidence="2 3" key="1">
    <citation type="submission" date="2019-09" db="EMBL/GenBank/DDBJ databases">
        <title>YIM 132180 draft genome.</title>
        <authorList>
            <person name="Zhang K."/>
        </authorList>
    </citation>
    <scope>NUCLEOTIDE SEQUENCE [LARGE SCALE GENOMIC DNA]</scope>
    <source>
        <strain evidence="2 3">YIM 132180</strain>
    </source>
</reference>
<dbReference type="AlphaFoldDB" id="A0A7V7PRX5"/>
<protein>
    <submittedName>
        <fullName evidence="2">Uncharacterized protein</fullName>
    </submittedName>
</protein>
<name>A0A7V7PRX5_9HYPH</name>
<feature type="compositionally biased region" description="Basic and acidic residues" evidence="1">
    <location>
        <begin position="1"/>
        <end position="10"/>
    </location>
</feature>
<evidence type="ECO:0000313" key="3">
    <source>
        <dbReference type="Proteomes" id="UP000432089"/>
    </source>
</evidence>
<feature type="compositionally biased region" description="Acidic residues" evidence="1">
    <location>
        <begin position="59"/>
        <end position="72"/>
    </location>
</feature>
<organism evidence="2 3">
    <name type="scientific">Plantimonas leprariae</name>
    <dbReference type="NCBI Taxonomy" id="2615207"/>
    <lineage>
        <taxon>Bacteria</taxon>
        <taxon>Pseudomonadati</taxon>
        <taxon>Pseudomonadota</taxon>
        <taxon>Alphaproteobacteria</taxon>
        <taxon>Hyphomicrobiales</taxon>
        <taxon>Aurantimonadaceae</taxon>
        <taxon>Plantimonas</taxon>
    </lineage>
</organism>
<comment type="caution">
    <text evidence="2">The sequence shown here is derived from an EMBL/GenBank/DDBJ whole genome shotgun (WGS) entry which is preliminary data.</text>
</comment>
<dbReference type="EMBL" id="VZDO01000003">
    <property type="protein sequence ID" value="KAB0681488.1"/>
    <property type="molecule type" value="Genomic_DNA"/>
</dbReference>
<dbReference type="Proteomes" id="UP000432089">
    <property type="component" value="Unassembled WGS sequence"/>
</dbReference>
<feature type="compositionally biased region" description="Acidic residues" evidence="1">
    <location>
        <begin position="31"/>
        <end position="43"/>
    </location>
</feature>
<feature type="region of interest" description="Disordered" evidence="1">
    <location>
        <begin position="1"/>
        <end position="81"/>
    </location>
</feature>
<evidence type="ECO:0000256" key="1">
    <source>
        <dbReference type="SAM" id="MobiDB-lite"/>
    </source>
</evidence>
<accession>A0A7V7PRX5</accession>
<proteinExistence type="predicted"/>
<gene>
    <name evidence="2" type="ORF">F6X38_06300</name>
</gene>
<keyword evidence="3" id="KW-1185">Reference proteome</keyword>
<dbReference type="RefSeq" id="WP_150968743.1">
    <property type="nucleotide sequence ID" value="NZ_VZDO01000003.1"/>
</dbReference>
<sequence length="81" mass="8590">MSPREQDEQPTRPTPAIPGMTRDESRVVEGDAPDEAGEDEDSGDPMAPFDAEDGVIGVADDETVGVDEDDDGERDRGATEA</sequence>
<evidence type="ECO:0000313" key="2">
    <source>
        <dbReference type="EMBL" id="KAB0681488.1"/>
    </source>
</evidence>